<dbReference type="EMBL" id="VSSQ01000044">
    <property type="protein sequence ID" value="MPL69017.1"/>
    <property type="molecule type" value="Genomic_DNA"/>
</dbReference>
<evidence type="ECO:0000259" key="2">
    <source>
        <dbReference type="PROSITE" id="PS51109"/>
    </source>
</evidence>
<dbReference type="SUPFAM" id="SSF50685">
    <property type="entry name" value="Barwin-like endoglucanases"/>
    <property type="match status" value="1"/>
</dbReference>
<dbReference type="InterPro" id="IPR036908">
    <property type="entry name" value="RlpA-like_sf"/>
</dbReference>
<dbReference type="GO" id="GO:0019867">
    <property type="term" value="C:outer membrane"/>
    <property type="evidence" value="ECO:0007669"/>
    <property type="project" value="InterPro"/>
</dbReference>
<dbReference type="AlphaFoldDB" id="A0A644TRC6"/>
<proteinExistence type="predicted"/>
<feature type="domain" description="G5" evidence="2">
    <location>
        <begin position="144"/>
        <end position="224"/>
    </location>
</feature>
<dbReference type="InterPro" id="IPR007137">
    <property type="entry name" value="DUF348"/>
</dbReference>
<organism evidence="3">
    <name type="scientific">bioreactor metagenome</name>
    <dbReference type="NCBI Taxonomy" id="1076179"/>
    <lineage>
        <taxon>unclassified sequences</taxon>
        <taxon>metagenomes</taxon>
        <taxon>ecological metagenomes</taxon>
    </lineage>
</organism>
<dbReference type="InterPro" id="IPR010611">
    <property type="entry name" value="3D_dom"/>
</dbReference>
<comment type="caution">
    <text evidence="3">The sequence shown here is derived from an EMBL/GenBank/DDBJ whole genome shotgun (WGS) entry which is preliminary data.</text>
</comment>
<dbReference type="Gene3D" id="2.20.230.10">
    <property type="entry name" value="Resuscitation-promoting factor rpfb"/>
    <property type="match status" value="1"/>
</dbReference>
<dbReference type="PROSITE" id="PS51109">
    <property type="entry name" value="G5"/>
    <property type="match status" value="1"/>
</dbReference>
<name>A0A644TRC6_9ZZZZ</name>
<dbReference type="GO" id="GO:0004553">
    <property type="term" value="F:hydrolase activity, hydrolyzing O-glycosyl compounds"/>
    <property type="evidence" value="ECO:0007669"/>
    <property type="project" value="InterPro"/>
</dbReference>
<dbReference type="Pfam" id="PF03990">
    <property type="entry name" value="DUF348"/>
    <property type="match status" value="2"/>
</dbReference>
<reference evidence="3" key="1">
    <citation type="submission" date="2019-08" db="EMBL/GenBank/DDBJ databases">
        <authorList>
            <person name="Kucharzyk K."/>
            <person name="Murdoch R.W."/>
            <person name="Higgins S."/>
            <person name="Loffler F."/>
        </authorList>
    </citation>
    <scope>NUCLEOTIDE SEQUENCE</scope>
</reference>
<dbReference type="SMART" id="SM01208">
    <property type="entry name" value="G5"/>
    <property type="match status" value="1"/>
</dbReference>
<dbReference type="InterPro" id="IPR051933">
    <property type="entry name" value="Resuscitation_pf_RpfB"/>
</dbReference>
<dbReference type="Pfam" id="PF06725">
    <property type="entry name" value="3D"/>
    <property type="match status" value="1"/>
</dbReference>
<dbReference type="InterPro" id="IPR011098">
    <property type="entry name" value="G5_dom"/>
</dbReference>
<protein>
    <recommendedName>
        <fullName evidence="2">G5 domain-containing protein</fullName>
    </recommendedName>
</protein>
<gene>
    <name evidence="3" type="ORF">SDC9_14750</name>
</gene>
<keyword evidence="1" id="KW-0732">Signal</keyword>
<dbReference type="Gene3D" id="2.40.40.10">
    <property type="entry name" value="RlpA-like domain"/>
    <property type="match status" value="1"/>
</dbReference>
<accession>A0A644TRC6</accession>
<dbReference type="PANTHER" id="PTHR39160">
    <property type="entry name" value="CELL WALL-BINDING PROTEIN YOCH"/>
    <property type="match status" value="1"/>
</dbReference>
<dbReference type="GO" id="GO:0009254">
    <property type="term" value="P:peptidoglycan turnover"/>
    <property type="evidence" value="ECO:0007669"/>
    <property type="project" value="InterPro"/>
</dbReference>
<evidence type="ECO:0000313" key="3">
    <source>
        <dbReference type="EMBL" id="MPL69017.1"/>
    </source>
</evidence>
<sequence>MTIFSPQQVMSKGKIMLIAALVITTLLVTGFAWAHKNVNIVVDGSDIAVSTLKLKPEAILAQAGVVLGDKDEYRLSTAKLRNGTTIEVFRAVPVTVTYQGKEQAIVTGKPTVGELAESLGILQPNIKLEPGEETRINAGLNIKAIIMTEQVVERQLEEPFIVIHQPNATMEKGVEQVVEEGQNGIKTVSVKLHFADGKQVAEEVIAQAITVQPRSRIVNVGTRDMISTSRGAQRFQRVAWMEATAYLPTDGSVHGLTATGIPARHGIVAVDPDVIPLGTKVYIPGYGVALAADTGGAIIGNKIDLCMESSSDAWQFGRRSIKVYILE</sequence>
<dbReference type="PANTHER" id="PTHR39160:SF4">
    <property type="entry name" value="RESUSCITATION-PROMOTING FACTOR RPFB"/>
    <property type="match status" value="1"/>
</dbReference>
<dbReference type="Pfam" id="PF07501">
    <property type="entry name" value="G5"/>
    <property type="match status" value="1"/>
</dbReference>
<evidence type="ECO:0000256" key="1">
    <source>
        <dbReference type="ARBA" id="ARBA00022729"/>
    </source>
</evidence>
<dbReference type="CDD" id="cd22786">
    <property type="entry name" value="DPBB_YuiC-like"/>
    <property type="match status" value="1"/>
</dbReference>